<name>A0A2U1K7B9_9BACI</name>
<comment type="similarity">
    <text evidence="2 9">Belongs to the MGMT family.</text>
</comment>
<dbReference type="InterPro" id="IPR001497">
    <property type="entry name" value="MethylDNA_cys_MeTrfase_AS"/>
</dbReference>
<keyword evidence="5 9" id="KW-0808">Transferase</keyword>
<dbReference type="InterPro" id="IPR023546">
    <property type="entry name" value="MGMT"/>
</dbReference>
<evidence type="ECO:0000256" key="5">
    <source>
        <dbReference type="ARBA" id="ARBA00022679"/>
    </source>
</evidence>
<dbReference type="GO" id="GO:0006307">
    <property type="term" value="P:DNA alkylation repair"/>
    <property type="evidence" value="ECO:0007669"/>
    <property type="project" value="UniProtKB-UniRule"/>
</dbReference>
<keyword evidence="13" id="KW-1185">Reference proteome</keyword>
<feature type="domain" description="Methylated-DNA-[protein]-cysteine S-methyltransferase DNA binding" evidence="10">
    <location>
        <begin position="92"/>
        <end position="170"/>
    </location>
</feature>
<dbReference type="Pfam" id="PF01035">
    <property type="entry name" value="DNA_binding_1"/>
    <property type="match status" value="1"/>
</dbReference>
<evidence type="ECO:0000256" key="4">
    <source>
        <dbReference type="ARBA" id="ARBA00022603"/>
    </source>
</evidence>
<evidence type="ECO:0000256" key="8">
    <source>
        <dbReference type="ARBA" id="ARBA00049348"/>
    </source>
</evidence>
<dbReference type="PANTHER" id="PTHR10815:SF12">
    <property type="entry name" value="METHYLATED-DNA--PROTEIN-CYSTEINE METHYLTRANSFERASE, INDUCIBLE"/>
    <property type="match status" value="1"/>
</dbReference>
<accession>A0A2U1K7B9</accession>
<evidence type="ECO:0000259" key="10">
    <source>
        <dbReference type="Pfam" id="PF01035"/>
    </source>
</evidence>
<dbReference type="EC" id="2.1.1.63" evidence="9"/>
<evidence type="ECO:0000259" key="11">
    <source>
        <dbReference type="Pfam" id="PF02870"/>
    </source>
</evidence>
<dbReference type="RefSeq" id="WP_116553116.1">
    <property type="nucleotide sequence ID" value="NZ_QCZG01000002.1"/>
</dbReference>
<gene>
    <name evidence="12" type="ORF">DCC39_01505</name>
</gene>
<dbReference type="SUPFAM" id="SSF53155">
    <property type="entry name" value="Methylated DNA-protein cysteine methyltransferase domain"/>
    <property type="match status" value="1"/>
</dbReference>
<dbReference type="FunFam" id="1.10.10.10:FF:000214">
    <property type="entry name" value="Methylated-DNA--protein-cysteine methyltransferase"/>
    <property type="match status" value="1"/>
</dbReference>
<dbReference type="GO" id="GO:0005737">
    <property type="term" value="C:cytoplasm"/>
    <property type="evidence" value="ECO:0007669"/>
    <property type="project" value="UniProtKB-SubCell"/>
</dbReference>
<evidence type="ECO:0000256" key="7">
    <source>
        <dbReference type="ARBA" id="ARBA00023204"/>
    </source>
</evidence>
<dbReference type="GO" id="GO:0032259">
    <property type="term" value="P:methylation"/>
    <property type="evidence" value="ECO:0007669"/>
    <property type="project" value="UniProtKB-KW"/>
</dbReference>
<feature type="domain" description="Methylguanine DNA methyltransferase ribonuclease-like" evidence="11">
    <location>
        <begin position="9"/>
        <end position="87"/>
    </location>
</feature>
<comment type="catalytic activity">
    <reaction evidence="1 9">
        <text>a 4-O-methyl-thymidine in DNA + L-cysteinyl-[protein] = a thymidine in DNA + S-methyl-L-cysteinyl-[protein]</text>
        <dbReference type="Rhea" id="RHEA:53428"/>
        <dbReference type="Rhea" id="RHEA-COMP:10131"/>
        <dbReference type="Rhea" id="RHEA-COMP:10132"/>
        <dbReference type="Rhea" id="RHEA-COMP:13555"/>
        <dbReference type="Rhea" id="RHEA-COMP:13556"/>
        <dbReference type="ChEBI" id="CHEBI:29950"/>
        <dbReference type="ChEBI" id="CHEBI:82612"/>
        <dbReference type="ChEBI" id="CHEBI:137386"/>
        <dbReference type="ChEBI" id="CHEBI:137387"/>
        <dbReference type="EC" id="2.1.1.63"/>
    </reaction>
</comment>
<evidence type="ECO:0000313" key="12">
    <source>
        <dbReference type="EMBL" id="PWA13155.1"/>
    </source>
</evidence>
<dbReference type="HAMAP" id="MF_00772">
    <property type="entry name" value="OGT"/>
    <property type="match status" value="1"/>
</dbReference>
<dbReference type="CDD" id="cd06445">
    <property type="entry name" value="ATase"/>
    <property type="match status" value="1"/>
</dbReference>
<dbReference type="SUPFAM" id="SSF46767">
    <property type="entry name" value="Methylated DNA-protein cysteine methyltransferase, C-terminal domain"/>
    <property type="match status" value="1"/>
</dbReference>
<comment type="caution">
    <text evidence="12">The sequence shown here is derived from an EMBL/GenBank/DDBJ whole genome shotgun (WGS) entry which is preliminary data.</text>
</comment>
<dbReference type="InterPro" id="IPR036388">
    <property type="entry name" value="WH-like_DNA-bd_sf"/>
</dbReference>
<keyword evidence="3 9" id="KW-0963">Cytoplasm</keyword>
<keyword evidence="6 9" id="KW-0227">DNA damage</keyword>
<dbReference type="NCBIfam" id="TIGR00589">
    <property type="entry name" value="ogt"/>
    <property type="match status" value="1"/>
</dbReference>
<evidence type="ECO:0000256" key="1">
    <source>
        <dbReference type="ARBA" id="ARBA00001286"/>
    </source>
</evidence>
<sequence>MKNEQNQSVYYGKINHKGWPIFIAATDKGLCFVGSLNDGIDELKNWVDKNRSNAMLVENKENISPYVYQLEEYFDGKRKSFDVPLDLKGTLFQESVWKALQNIPYGETVSYADVADKIGNPKAVRAVGAANGANPVMIVVPCHRVVAKSGQLTGFRGGLEMKKALLALEKSNKMGD</sequence>
<dbReference type="AlphaFoldDB" id="A0A2U1K7B9"/>
<dbReference type="InterPro" id="IPR014048">
    <property type="entry name" value="MethylDNA_cys_MeTrfase_DNA-bd"/>
</dbReference>
<reference evidence="12 13" key="1">
    <citation type="submission" date="2018-04" db="EMBL/GenBank/DDBJ databases">
        <title>Camelliibacillus theae gen. nov., sp. nov., isolated from Pu'er tea.</title>
        <authorList>
            <person name="Niu L."/>
        </authorList>
    </citation>
    <scope>NUCLEOTIDE SEQUENCE [LARGE SCALE GENOMIC DNA]</scope>
    <source>
        <strain evidence="12 13">T8</strain>
    </source>
</reference>
<organism evidence="12 13">
    <name type="scientific">Pueribacillus theae</name>
    <dbReference type="NCBI Taxonomy" id="2171751"/>
    <lineage>
        <taxon>Bacteria</taxon>
        <taxon>Bacillati</taxon>
        <taxon>Bacillota</taxon>
        <taxon>Bacilli</taxon>
        <taxon>Bacillales</taxon>
        <taxon>Bacillaceae</taxon>
        <taxon>Pueribacillus</taxon>
    </lineage>
</organism>
<dbReference type="Gene3D" id="3.30.160.70">
    <property type="entry name" value="Methylated DNA-protein cysteine methyltransferase domain"/>
    <property type="match status" value="1"/>
</dbReference>
<dbReference type="Gene3D" id="1.10.10.10">
    <property type="entry name" value="Winged helix-like DNA-binding domain superfamily/Winged helix DNA-binding domain"/>
    <property type="match status" value="1"/>
</dbReference>
<keyword evidence="7 9" id="KW-0234">DNA repair</keyword>
<feature type="active site" description="Nucleophile; methyl group acceptor" evidence="9">
    <location>
        <position position="142"/>
    </location>
</feature>
<evidence type="ECO:0000256" key="3">
    <source>
        <dbReference type="ARBA" id="ARBA00022490"/>
    </source>
</evidence>
<comment type="miscellaneous">
    <text evidence="9">This enzyme catalyzes only one turnover and therefore is not strictly catalytic. According to one definition, an enzyme is a biocatalyst that acts repeatedly and over many reaction cycles.</text>
</comment>
<dbReference type="InterPro" id="IPR036631">
    <property type="entry name" value="MGMT_N_sf"/>
</dbReference>
<evidence type="ECO:0000256" key="6">
    <source>
        <dbReference type="ARBA" id="ARBA00022763"/>
    </source>
</evidence>
<dbReference type="InterPro" id="IPR036217">
    <property type="entry name" value="MethylDNA_cys_MeTrfase_DNAb"/>
</dbReference>
<comment type="subcellular location">
    <subcellularLocation>
        <location evidence="9">Cytoplasm</location>
    </subcellularLocation>
</comment>
<evidence type="ECO:0000256" key="9">
    <source>
        <dbReference type="HAMAP-Rule" id="MF_00772"/>
    </source>
</evidence>
<evidence type="ECO:0000313" key="13">
    <source>
        <dbReference type="Proteomes" id="UP000245998"/>
    </source>
</evidence>
<dbReference type="GO" id="GO:0003908">
    <property type="term" value="F:methylated-DNA-[protein]-cysteine S-methyltransferase activity"/>
    <property type="evidence" value="ECO:0007669"/>
    <property type="project" value="UniProtKB-UniRule"/>
</dbReference>
<dbReference type="Pfam" id="PF02870">
    <property type="entry name" value="Methyltransf_1N"/>
    <property type="match status" value="1"/>
</dbReference>
<dbReference type="Proteomes" id="UP000245998">
    <property type="component" value="Unassembled WGS sequence"/>
</dbReference>
<dbReference type="OrthoDB" id="9802228at2"/>
<dbReference type="PROSITE" id="PS00374">
    <property type="entry name" value="MGMT"/>
    <property type="match status" value="1"/>
</dbReference>
<proteinExistence type="inferred from homology"/>
<protein>
    <recommendedName>
        <fullName evidence="9">Methylated-DNA--protein-cysteine methyltransferase</fullName>
        <ecNumber evidence="9">2.1.1.63</ecNumber>
    </recommendedName>
    <alternativeName>
        <fullName evidence="9">6-O-methylguanine-DNA methyltransferase</fullName>
        <shortName evidence="9">MGMT</shortName>
    </alternativeName>
    <alternativeName>
        <fullName evidence="9">O-6-methylguanine-DNA-alkyltransferase</fullName>
    </alternativeName>
</protein>
<comment type="function">
    <text evidence="9">Involved in the cellular defense against the biological effects of O6-methylguanine (O6-MeG) and O4-methylthymine (O4-MeT) in DNA. Repairs the methylated nucleobase in DNA by stoichiometrically transferring the methyl group to a cysteine residue in the enzyme. This is a suicide reaction: the enzyme is irreversibly inactivated.</text>
</comment>
<evidence type="ECO:0000256" key="2">
    <source>
        <dbReference type="ARBA" id="ARBA00008711"/>
    </source>
</evidence>
<dbReference type="PANTHER" id="PTHR10815">
    <property type="entry name" value="METHYLATED-DNA--PROTEIN-CYSTEINE METHYLTRANSFERASE"/>
    <property type="match status" value="1"/>
</dbReference>
<comment type="catalytic activity">
    <reaction evidence="8 9">
        <text>a 6-O-methyl-2'-deoxyguanosine in DNA + L-cysteinyl-[protein] = S-methyl-L-cysteinyl-[protein] + a 2'-deoxyguanosine in DNA</text>
        <dbReference type="Rhea" id="RHEA:24000"/>
        <dbReference type="Rhea" id="RHEA-COMP:10131"/>
        <dbReference type="Rhea" id="RHEA-COMP:10132"/>
        <dbReference type="Rhea" id="RHEA-COMP:11367"/>
        <dbReference type="Rhea" id="RHEA-COMP:11368"/>
        <dbReference type="ChEBI" id="CHEBI:29950"/>
        <dbReference type="ChEBI" id="CHEBI:82612"/>
        <dbReference type="ChEBI" id="CHEBI:85445"/>
        <dbReference type="ChEBI" id="CHEBI:85448"/>
        <dbReference type="EC" id="2.1.1.63"/>
    </reaction>
</comment>
<keyword evidence="4 9" id="KW-0489">Methyltransferase</keyword>
<dbReference type="EMBL" id="QCZG01000002">
    <property type="protein sequence ID" value="PWA13155.1"/>
    <property type="molecule type" value="Genomic_DNA"/>
</dbReference>
<dbReference type="InterPro" id="IPR008332">
    <property type="entry name" value="MethylG_MeTrfase_N"/>
</dbReference>